<dbReference type="EMBL" id="JBJXBP010000007">
    <property type="protein sequence ID" value="KAL3819560.1"/>
    <property type="molecule type" value="Genomic_DNA"/>
</dbReference>
<organism evidence="1 2">
    <name type="scientific">Penstemon smallii</name>
    <dbReference type="NCBI Taxonomy" id="265156"/>
    <lineage>
        <taxon>Eukaryota</taxon>
        <taxon>Viridiplantae</taxon>
        <taxon>Streptophyta</taxon>
        <taxon>Embryophyta</taxon>
        <taxon>Tracheophyta</taxon>
        <taxon>Spermatophyta</taxon>
        <taxon>Magnoliopsida</taxon>
        <taxon>eudicotyledons</taxon>
        <taxon>Gunneridae</taxon>
        <taxon>Pentapetalae</taxon>
        <taxon>asterids</taxon>
        <taxon>lamiids</taxon>
        <taxon>Lamiales</taxon>
        <taxon>Plantaginaceae</taxon>
        <taxon>Cheloneae</taxon>
        <taxon>Penstemon</taxon>
    </lineage>
</organism>
<accession>A0ABD3S4Y8</accession>
<dbReference type="AlphaFoldDB" id="A0ABD3S4Y8"/>
<evidence type="ECO:0000313" key="1">
    <source>
        <dbReference type="EMBL" id="KAL3819560.1"/>
    </source>
</evidence>
<name>A0ABD3S4Y8_9LAMI</name>
<dbReference type="PANTHER" id="PTHR33167:SF33">
    <property type="entry name" value="MYB-CC TYPE TRANSCRIPTION FACTOR LHEQLE-CONTAINING DOMAIN-CONTAINING PROTEIN"/>
    <property type="match status" value="1"/>
</dbReference>
<sequence>MDKMLELKNIESMKKTIQMHEQVFKHQVQELHRLYNLQKKLMHELQNGKETIALMNNTNSRIDPSSSCSGDESSRMAIKFELEKHKVEKELQRKDEETDVEVDLTLSIGHCTKKKTSKNYLDHCSRELHDFDKSNNVYYK</sequence>
<gene>
    <name evidence="1" type="ORF">ACJIZ3_005465</name>
</gene>
<evidence type="ECO:0000313" key="2">
    <source>
        <dbReference type="Proteomes" id="UP001634393"/>
    </source>
</evidence>
<protein>
    <submittedName>
        <fullName evidence="1">Uncharacterized protein</fullName>
    </submittedName>
</protein>
<comment type="caution">
    <text evidence="1">The sequence shown here is derived from an EMBL/GenBank/DDBJ whole genome shotgun (WGS) entry which is preliminary data.</text>
</comment>
<proteinExistence type="predicted"/>
<dbReference type="Proteomes" id="UP001634393">
    <property type="component" value="Unassembled WGS sequence"/>
</dbReference>
<reference evidence="1 2" key="1">
    <citation type="submission" date="2024-12" db="EMBL/GenBank/DDBJ databases">
        <title>The unique morphological basis and parallel evolutionary history of personate flowers in Penstemon.</title>
        <authorList>
            <person name="Depatie T.H."/>
            <person name="Wessinger C.A."/>
        </authorList>
    </citation>
    <scope>NUCLEOTIDE SEQUENCE [LARGE SCALE GENOMIC DNA]</scope>
    <source>
        <strain evidence="1">WTNN_2</strain>
        <tissue evidence="1">Leaf</tissue>
    </source>
</reference>
<dbReference type="PANTHER" id="PTHR33167">
    <property type="entry name" value="TRANSCRIPTION FACTOR, PUTATIVE (DUF863)-RELATED"/>
    <property type="match status" value="1"/>
</dbReference>
<keyword evidence="2" id="KW-1185">Reference proteome</keyword>